<gene>
    <name evidence="2" type="ORF">ACFSJU_18035</name>
</gene>
<accession>A0ABW4ZQA4</accession>
<comment type="caution">
    <text evidence="2">The sequence shown here is derived from an EMBL/GenBank/DDBJ whole genome shotgun (WGS) entry which is preliminary data.</text>
</comment>
<proteinExistence type="predicted"/>
<dbReference type="RefSeq" id="WP_255904126.1">
    <property type="nucleotide sequence ID" value="NZ_JAFMZO010000004.1"/>
</dbReference>
<name>A0ABW4ZQA4_9SPHI</name>
<organism evidence="2 3">
    <name type="scientific">Paradesertivirga mongoliensis</name>
    <dbReference type="NCBI Taxonomy" id="2100740"/>
    <lineage>
        <taxon>Bacteria</taxon>
        <taxon>Pseudomonadati</taxon>
        <taxon>Bacteroidota</taxon>
        <taxon>Sphingobacteriia</taxon>
        <taxon>Sphingobacteriales</taxon>
        <taxon>Sphingobacteriaceae</taxon>
        <taxon>Paradesertivirga</taxon>
    </lineage>
</organism>
<evidence type="ECO:0000313" key="3">
    <source>
        <dbReference type="Proteomes" id="UP001597387"/>
    </source>
</evidence>
<sequence>MNHENENIESSANPNGQPNSADPDSDKVIREDDDQQLLPEEDDDDKVEKDKDDDFDENYGTLEDGHNDLATPESDTGVDNLE</sequence>
<keyword evidence="3" id="KW-1185">Reference proteome</keyword>
<protein>
    <submittedName>
        <fullName evidence="2">Uncharacterized protein</fullName>
    </submittedName>
</protein>
<reference evidence="3" key="1">
    <citation type="journal article" date="2019" name="Int. J. Syst. Evol. Microbiol.">
        <title>The Global Catalogue of Microorganisms (GCM) 10K type strain sequencing project: providing services to taxonomists for standard genome sequencing and annotation.</title>
        <authorList>
            <consortium name="The Broad Institute Genomics Platform"/>
            <consortium name="The Broad Institute Genome Sequencing Center for Infectious Disease"/>
            <person name="Wu L."/>
            <person name="Ma J."/>
        </authorList>
    </citation>
    <scope>NUCLEOTIDE SEQUENCE [LARGE SCALE GENOMIC DNA]</scope>
    <source>
        <strain evidence="3">KCTC 42217</strain>
    </source>
</reference>
<feature type="compositionally biased region" description="Acidic residues" evidence="1">
    <location>
        <begin position="31"/>
        <end position="45"/>
    </location>
</feature>
<evidence type="ECO:0000256" key="1">
    <source>
        <dbReference type="SAM" id="MobiDB-lite"/>
    </source>
</evidence>
<feature type="compositionally biased region" description="Polar residues" evidence="1">
    <location>
        <begin position="8"/>
        <end position="22"/>
    </location>
</feature>
<feature type="region of interest" description="Disordered" evidence="1">
    <location>
        <begin position="1"/>
        <end position="82"/>
    </location>
</feature>
<dbReference type="EMBL" id="JBHUHZ010000003">
    <property type="protein sequence ID" value="MFD2164314.1"/>
    <property type="molecule type" value="Genomic_DNA"/>
</dbReference>
<dbReference type="Proteomes" id="UP001597387">
    <property type="component" value="Unassembled WGS sequence"/>
</dbReference>
<evidence type="ECO:0000313" key="2">
    <source>
        <dbReference type="EMBL" id="MFD2164314.1"/>
    </source>
</evidence>